<keyword evidence="3" id="KW-1185">Reference proteome</keyword>
<proteinExistence type="predicted"/>
<reference evidence="2 3" key="1">
    <citation type="submission" date="2016-01" db="EMBL/GenBank/DDBJ databases">
        <authorList>
            <person name="Oliw E.H."/>
        </authorList>
    </citation>
    <scope>NUCLEOTIDE SEQUENCE [LARGE SCALE GENOMIC DNA]</scope>
    <source>
        <strain evidence="2 3">DY10</strain>
    </source>
</reference>
<protein>
    <submittedName>
        <fullName evidence="2">Uncharacterized protein</fullName>
    </submittedName>
</protein>
<evidence type="ECO:0000256" key="1">
    <source>
        <dbReference type="SAM" id="Phobius"/>
    </source>
</evidence>
<keyword evidence="1" id="KW-0472">Membrane</keyword>
<gene>
    <name evidence="2" type="ORF">AWR27_02930</name>
</gene>
<evidence type="ECO:0000313" key="2">
    <source>
        <dbReference type="EMBL" id="AQG82287.1"/>
    </source>
</evidence>
<dbReference type="STRING" id="1178516.AWR27_02930"/>
<dbReference type="KEGG" id="smon:AWR27_02930"/>
<dbReference type="EMBL" id="CP014263">
    <property type="protein sequence ID" value="AQG82287.1"/>
    <property type="molecule type" value="Genomic_DNA"/>
</dbReference>
<keyword evidence="1" id="KW-0812">Transmembrane</keyword>
<evidence type="ECO:0000313" key="3">
    <source>
        <dbReference type="Proteomes" id="UP000187941"/>
    </source>
</evidence>
<name>A0A1P9X3V5_9BACT</name>
<dbReference type="Proteomes" id="UP000187941">
    <property type="component" value="Chromosome"/>
</dbReference>
<sequence>MVVTFASCSRPVAYFQKSQRETFTAAPVATAEIPVPVVAEPVAPTPVGQATPVNVAQANAALDQMDALVRNDAKLATNRTVQKRLNRVRTMLASASEKTTLLAPAAGNARQKVSLMERLMVKKMNRKLNQQVAPDNTKKAMANTGLLSAGAVAVIIGLLVLLLGGSGTLGVILLLAGAIVLVLGLLAS</sequence>
<keyword evidence="1" id="KW-1133">Transmembrane helix</keyword>
<feature type="transmembrane region" description="Helical" evidence="1">
    <location>
        <begin position="145"/>
        <end position="163"/>
    </location>
</feature>
<accession>A0A1P9X3V5</accession>
<organism evidence="2 3">
    <name type="scientific">Spirosoma montaniterrae</name>
    <dbReference type="NCBI Taxonomy" id="1178516"/>
    <lineage>
        <taxon>Bacteria</taxon>
        <taxon>Pseudomonadati</taxon>
        <taxon>Bacteroidota</taxon>
        <taxon>Cytophagia</taxon>
        <taxon>Cytophagales</taxon>
        <taxon>Cytophagaceae</taxon>
        <taxon>Spirosoma</taxon>
    </lineage>
</organism>
<feature type="transmembrane region" description="Helical" evidence="1">
    <location>
        <begin position="169"/>
        <end position="187"/>
    </location>
</feature>
<dbReference type="AlphaFoldDB" id="A0A1P9X3V5"/>